<dbReference type="EMBL" id="AM743169">
    <property type="protein sequence ID" value="CAQ45873.1"/>
    <property type="molecule type" value="Genomic_DNA"/>
</dbReference>
<evidence type="ECO:0000256" key="2">
    <source>
        <dbReference type="ARBA" id="ARBA00007524"/>
    </source>
</evidence>
<protein>
    <submittedName>
        <fullName evidence="7">Transmembrane TspO/MBR tryptophan-rich family protein</fullName>
    </submittedName>
</protein>
<feature type="transmembrane region" description="Helical" evidence="6">
    <location>
        <begin position="55"/>
        <end position="77"/>
    </location>
</feature>
<dbReference type="PIRSF" id="PIRSF005859">
    <property type="entry name" value="PBR"/>
    <property type="match status" value="1"/>
</dbReference>
<dbReference type="EnsemblBacteria" id="CAQ45873">
    <property type="protein sequence ID" value="CAQ45873"/>
    <property type="gene ID" value="Smlt2384"/>
</dbReference>
<dbReference type="InterPro" id="IPR038330">
    <property type="entry name" value="TspO/MBR-related_sf"/>
</dbReference>
<sequence>MRIRELYGMKRSSQVFGLLGWVAITFVAAALGAWASTSAASFYATLDLPPWAPPASVFGPVWTLLYAMMAIAAWLVWRERGWRGARPALMLYLVQLAVNALWSWLFFGWKLGALAFVDILVLIALVCAAIVAFARIRPTAAALLLPYLAWISFASALNFAVWRANPGLL</sequence>
<dbReference type="HOGENOM" id="CLU_091805_2_1_6"/>
<dbReference type="GO" id="GO:0033013">
    <property type="term" value="P:tetrapyrrole metabolic process"/>
    <property type="evidence" value="ECO:0007669"/>
    <property type="project" value="UniProtKB-ARBA"/>
</dbReference>
<comment type="subcellular location">
    <subcellularLocation>
        <location evidence="1">Membrane</location>
        <topology evidence="1">Multi-pass membrane protein</topology>
    </subcellularLocation>
</comment>
<evidence type="ECO:0000256" key="1">
    <source>
        <dbReference type="ARBA" id="ARBA00004141"/>
    </source>
</evidence>
<feature type="transmembrane region" description="Helical" evidence="6">
    <location>
        <begin position="141"/>
        <end position="162"/>
    </location>
</feature>
<evidence type="ECO:0000256" key="6">
    <source>
        <dbReference type="SAM" id="Phobius"/>
    </source>
</evidence>
<dbReference type="KEGG" id="sml:Smlt2384"/>
<organism evidence="7 8">
    <name type="scientific">Stenotrophomonas maltophilia (strain K279a)</name>
    <dbReference type="NCBI Taxonomy" id="522373"/>
    <lineage>
        <taxon>Bacteria</taxon>
        <taxon>Pseudomonadati</taxon>
        <taxon>Pseudomonadota</taxon>
        <taxon>Gammaproteobacteria</taxon>
        <taxon>Lysobacterales</taxon>
        <taxon>Lysobacteraceae</taxon>
        <taxon>Stenotrophomonas</taxon>
        <taxon>Stenotrophomonas maltophilia group</taxon>
    </lineage>
</organism>
<keyword evidence="8" id="KW-1185">Reference proteome</keyword>
<name>B2FRH1_STRMK</name>
<dbReference type="Proteomes" id="UP000008840">
    <property type="component" value="Chromosome"/>
</dbReference>
<keyword evidence="3 6" id="KW-0812">Transmembrane</keyword>
<dbReference type="GO" id="GO:0016020">
    <property type="term" value="C:membrane"/>
    <property type="evidence" value="ECO:0007669"/>
    <property type="project" value="UniProtKB-SubCell"/>
</dbReference>
<dbReference type="PANTHER" id="PTHR10057:SF0">
    <property type="entry name" value="TRANSLOCATOR PROTEIN"/>
    <property type="match status" value="1"/>
</dbReference>
<evidence type="ECO:0000313" key="7">
    <source>
        <dbReference type="EMBL" id="CAQ45873.1"/>
    </source>
</evidence>
<keyword evidence="5 6" id="KW-0472">Membrane</keyword>
<dbReference type="PANTHER" id="PTHR10057">
    <property type="entry name" value="PERIPHERAL-TYPE BENZODIAZEPINE RECEPTOR"/>
    <property type="match status" value="1"/>
</dbReference>
<evidence type="ECO:0000313" key="8">
    <source>
        <dbReference type="Proteomes" id="UP000008840"/>
    </source>
</evidence>
<comment type="similarity">
    <text evidence="2">Belongs to the TspO/BZRP family.</text>
</comment>
<dbReference type="FunFam" id="1.20.1260.100:FF:000001">
    <property type="entry name" value="translocator protein 2"/>
    <property type="match status" value="1"/>
</dbReference>
<accession>B2FRH1</accession>
<evidence type="ECO:0000256" key="5">
    <source>
        <dbReference type="ARBA" id="ARBA00023136"/>
    </source>
</evidence>
<dbReference type="Pfam" id="PF03073">
    <property type="entry name" value="TspO_MBR"/>
    <property type="match status" value="1"/>
</dbReference>
<dbReference type="Gene3D" id="1.20.1260.100">
    <property type="entry name" value="TspO/MBR protein"/>
    <property type="match status" value="1"/>
</dbReference>
<gene>
    <name evidence="7" type="ordered locus">Smlt2384</name>
</gene>
<proteinExistence type="inferred from homology"/>
<feature type="transmembrane region" description="Helical" evidence="6">
    <location>
        <begin position="113"/>
        <end position="134"/>
    </location>
</feature>
<reference evidence="7 8" key="1">
    <citation type="journal article" date="2008" name="Genome Biol.">
        <title>The complete genome, comparative and functional analysis of Stenotrophomonas maltophilia reveals an organism heavily shielded by drug resistance determinants.</title>
        <authorList>
            <person name="Crossman L.C."/>
            <person name="Gould V.C."/>
            <person name="Dow J.M."/>
            <person name="Vernikos G.S."/>
            <person name="Okazaki A."/>
            <person name="Sebaihia M."/>
            <person name="Saunders D."/>
            <person name="Arrowsmith C."/>
            <person name="Carver T."/>
            <person name="Peters N."/>
            <person name="Adlem E."/>
            <person name="Kerhornou A."/>
            <person name="Lord A."/>
            <person name="Murphy L."/>
            <person name="Seeger K."/>
            <person name="Squares R."/>
            <person name="Rutter S."/>
            <person name="Quail M.A."/>
            <person name="Rajandream M.A."/>
            <person name="Harris D."/>
            <person name="Churcher C."/>
            <person name="Bentley S.D."/>
            <person name="Parkhill J."/>
            <person name="Thomson N.R."/>
            <person name="Avison M.B."/>
        </authorList>
    </citation>
    <scope>NUCLEOTIDE SEQUENCE [LARGE SCALE GENOMIC DNA]</scope>
    <source>
        <strain evidence="7 8">K279a</strain>
    </source>
</reference>
<evidence type="ECO:0000256" key="3">
    <source>
        <dbReference type="ARBA" id="ARBA00022692"/>
    </source>
</evidence>
<keyword evidence="4 6" id="KW-1133">Transmembrane helix</keyword>
<dbReference type="CDD" id="cd15904">
    <property type="entry name" value="TSPO_MBR"/>
    <property type="match status" value="1"/>
</dbReference>
<feature type="transmembrane region" description="Helical" evidence="6">
    <location>
        <begin position="89"/>
        <end position="107"/>
    </location>
</feature>
<dbReference type="eggNOG" id="COG3476">
    <property type="taxonomic scope" value="Bacteria"/>
</dbReference>
<dbReference type="AlphaFoldDB" id="B2FRH1"/>
<dbReference type="InterPro" id="IPR004307">
    <property type="entry name" value="TspO_MBR"/>
</dbReference>
<evidence type="ECO:0000256" key="4">
    <source>
        <dbReference type="ARBA" id="ARBA00022989"/>
    </source>
</evidence>